<comment type="caution">
    <text evidence="1">The sequence shown here is derived from an EMBL/GenBank/DDBJ whole genome shotgun (WGS) entry which is preliminary data.</text>
</comment>
<name>A0A4R6MB11_9GAMM</name>
<accession>A0A4R6MB11</accession>
<proteinExistence type="predicted"/>
<gene>
    <name evidence="1" type="ORF">DFP79_1179</name>
</gene>
<dbReference type="RefSeq" id="WP_166637652.1">
    <property type="nucleotide sequence ID" value="NZ_SNXC01000010.1"/>
</dbReference>
<dbReference type="Proteomes" id="UP000294656">
    <property type="component" value="Unassembled WGS sequence"/>
</dbReference>
<dbReference type="EMBL" id="SNXC01000010">
    <property type="protein sequence ID" value="TDO98767.1"/>
    <property type="molecule type" value="Genomic_DNA"/>
</dbReference>
<evidence type="ECO:0000313" key="1">
    <source>
        <dbReference type="EMBL" id="TDO98767.1"/>
    </source>
</evidence>
<reference evidence="1 2" key="1">
    <citation type="submission" date="2019-03" db="EMBL/GenBank/DDBJ databases">
        <title>Genomic Encyclopedia of Type Strains, Phase III (KMG-III): the genomes of soil and plant-associated and newly described type strains.</title>
        <authorList>
            <person name="Whitman W."/>
        </authorList>
    </citation>
    <scope>NUCLEOTIDE SEQUENCE [LARGE SCALE GENOMIC DNA]</scope>
    <source>
        <strain evidence="1 2">CECT 7378</strain>
    </source>
</reference>
<keyword evidence="2" id="KW-1185">Reference proteome</keyword>
<evidence type="ECO:0000313" key="2">
    <source>
        <dbReference type="Proteomes" id="UP000294656"/>
    </source>
</evidence>
<sequence length="45" mass="5235">MKYLELLIDTLGKSAAYEQSLEQDEDWTGWDAWLHVESTDRSCIS</sequence>
<organism evidence="1 2">
    <name type="scientific">Marinomonas balearica</name>
    <dbReference type="NCBI Taxonomy" id="491947"/>
    <lineage>
        <taxon>Bacteria</taxon>
        <taxon>Pseudomonadati</taxon>
        <taxon>Pseudomonadota</taxon>
        <taxon>Gammaproteobacteria</taxon>
        <taxon>Oceanospirillales</taxon>
        <taxon>Oceanospirillaceae</taxon>
        <taxon>Marinomonas</taxon>
    </lineage>
</organism>
<dbReference type="AlphaFoldDB" id="A0A4R6MB11"/>
<protein>
    <submittedName>
        <fullName evidence="1">Uncharacterized protein</fullName>
    </submittedName>
</protein>